<dbReference type="EMBL" id="SJFN01000043">
    <property type="protein sequence ID" value="TBW33487.1"/>
    <property type="molecule type" value="Genomic_DNA"/>
</dbReference>
<sequence>MIQIRLLPIVVMAAVVLLGLKVVEFGHRARPAESVVVDAVTGQEIDMIATGSSAGGGHGGAEEKPKEDAHGAAPPAAGGVQPSKVDTKVTGDKPPEARPVQGQELIGEIEILQKLAERRKKLEELERQVNMREDLLKASEDRIGRRVDELKTLEDKIGGATKAKEDAKKQELSDLVKMYEGMKAKDAARVFDKLEIGLLGEIARQMNPKKLGDVVSKMSSDQAEKLTVELANRRTPGVSPQIDRELPKIQGKSG</sequence>
<dbReference type="AlphaFoldDB" id="A0A4Q9VF50"/>
<evidence type="ECO:0000313" key="3">
    <source>
        <dbReference type="EMBL" id="TBW33487.1"/>
    </source>
</evidence>
<evidence type="ECO:0000256" key="2">
    <source>
        <dbReference type="SAM" id="MobiDB-lite"/>
    </source>
</evidence>
<proteinExistence type="predicted"/>
<protein>
    <recommendedName>
        <fullName evidence="5">Magnesium transporter MgtE intracellular domain-containing protein</fullName>
    </recommendedName>
</protein>
<feature type="coiled-coil region" evidence="1">
    <location>
        <begin position="108"/>
        <end position="170"/>
    </location>
</feature>
<accession>A0A4Q9VF50</accession>
<keyword evidence="1" id="KW-0175">Coiled coil</keyword>
<name>A0A4Q9VF50_9HYPH</name>
<organism evidence="3 4">
    <name type="scientific">Siculibacillus lacustris</name>
    <dbReference type="NCBI Taxonomy" id="1549641"/>
    <lineage>
        <taxon>Bacteria</taxon>
        <taxon>Pseudomonadati</taxon>
        <taxon>Pseudomonadota</taxon>
        <taxon>Alphaproteobacteria</taxon>
        <taxon>Hyphomicrobiales</taxon>
        <taxon>Ancalomicrobiaceae</taxon>
        <taxon>Siculibacillus</taxon>
    </lineage>
</organism>
<feature type="compositionally biased region" description="Basic and acidic residues" evidence="2">
    <location>
        <begin position="60"/>
        <end position="70"/>
    </location>
</feature>
<evidence type="ECO:0008006" key="5">
    <source>
        <dbReference type="Google" id="ProtNLM"/>
    </source>
</evidence>
<dbReference type="RefSeq" id="WP_131311426.1">
    <property type="nucleotide sequence ID" value="NZ_SJFN01000043.1"/>
</dbReference>
<keyword evidence="4" id="KW-1185">Reference proteome</keyword>
<feature type="region of interest" description="Disordered" evidence="2">
    <location>
        <begin position="49"/>
        <end position="99"/>
    </location>
</feature>
<gene>
    <name evidence="3" type="ORF">EYW49_20130</name>
</gene>
<dbReference type="Proteomes" id="UP000292781">
    <property type="component" value="Unassembled WGS sequence"/>
</dbReference>
<reference evidence="3 4" key="1">
    <citation type="submission" date="2019-02" db="EMBL/GenBank/DDBJ databases">
        <title>Siculibacillus lacustris gen. nov., sp. nov., a new rosette-forming bacterium isolated from a freshwater crater lake (Lake St. Ana, Romania).</title>
        <authorList>
            <person name="Felfoldi T."/>
            <person name="Marton Z."/>
            <person name="Szabo A."/>
            <person name="Mentes A."/>
            <person name="Boka K."/>
            <person name="Marialigeti K."/>
            <person name="Mathe I."/>
            <person name="Koncz M."/>
            <person name="Schumann P."/>
            <person name="Toth E."/>
        </authorList>
    </citation>
    <scope>NUCLEOTIDE SEQUENCE [LARGE SCALE GENOMIC DNA]</scope>
    <source>
        <strain evidence="3 4">SA-279</strain>
    </source>
</reference>
<evidence type="ECO:0000313" key="4">
    <source>
        <dbReference type="Proteomes" id="UP000292781"/>
    </source>
</evidence>
<feature type="region of interest" description="Disordered" evidence="2">
    <location>
        <begin position="233"/>
        <end position="254"/>
    </location>
</feature>
<evidence type="ECO:0000256" key="1">
    <source>
        <dbReference type="SAM" id="Coils"/>
    </source>
</evidence>
<comment type="caution">
    <text evidence="3">The sequence shown here is derived from an EMBL/GenBank/DDBJ whole genome shotgun (WGS) entry which is preliminary data.</text>
</comment>
<feature type="compositionally biased region" description="Basic and acidic residues" evidence="2">
    <location>
        <begin position="85"/>
        <end position="96"/>
    </location>
</feature>
<dbReference type="OrthoDB" id="9791432at2"/>